<dbReference type="Proteomes" id="UP000019132">
    <property type="component" value="Unassembled WGS sequence"/>
</dbReference>
<feature type="compositionally biased region" description="Low complexity" evidence="2">
    <location>
        <begin position="396"/>
        <end position="416"/>
    </location>
</feature>
<dbReference type="EMBL" id="GL376620">
    <property type="status" value="NOT_ANNOTATED_CDS"/>
    <property type="molecule type" value="Genomic_DNA"/>
</dbReference>
<dbReference type="OMA" id="ISARECR"/>
<reference evidence="3" key="3">
    <citation type="submission" date="2015-02" db="UniProtKB">
        <authorList>
            <consortium name="EnsemblProtists"/>
        </authorList>
    </citation>
    <scope>IDENTIFICATION</scope>
    <source>
        <strain evidence="3">DAOM BR144</strain>
    </source>
</reference>
<sequence>MRRHRKASFLSKDPLDRAANVSLPSFNFVEPRRQKTPRAAANAPPAELPKLTPREPPTAPPSANEGGVDFDDILYATIAKCAAQLHDPTLTQKSKQTRVWQSLLRHSEIGRFGGGGGKSASPPNRICAAVCLETIRQILTVCGVSTLLRDVLVGGLANSIYSRYDPDLPDSRQQQYADVVFDQQRELERHTQRIEELTQEHDANNDDGFSTAMHQHLVEATLVLKRMDASLRLGTIAEMLSPFLSDDLFVVLWNTMATSRAMQKVGDTMVNKTTILDESVTEEDAEDGDNSGELALLDDGHVQKRAAALANLVLQERARLVLTFWHSLSVEEQALLYKSLQPRSSRSGRDGEEGGDVVRSSDATRLKTVLHALEDTYMTEQIHHHRRQASHRKLALSNSGSGPFPSPPLLSEESLRPEVPQGIIGLQFRRPTMATRKRLVSKFTSLSGSLPGATQTNADESVDNDNSPPLLSIPNVLLGVIGSRPSQLSPQTTHVIAMNSHLHSNNTTSLDQLCAVHEAILRQCERVFDLLCDEEDDDGDVMEHQPSRLDPLVRLSGNIREAKRSLCDLLCTYLEPADALLHKFNSSEAALEKKRLEYHETQEHDTNGISTMPNDMFVQAMVRRQKQNPSLLVSAINQSPEILLSAVAQNLGILRFLITKFANPVKRFLKLDPKACDHLDALTQKNKGVQLLWGTNTSSADTAIGIGNANIDGYLLPSAGGSGDTGNAYLVDWFTSHGDELAALFLRQPELLKQLFVDMHQLADVSSFYKLMVQLQGTRGVQNFMRRASVATLERIAQEDPGEILRLLREVFQHADGPNHDLLDQLRSSPYLVTCLSEFHATALQDVLSSHIDTWKYYFVDAAASNDGILRESLLLRMENMDGGDALIKIFDAVTDGTTAALNLQSIDFASTPSDIARAKERESSTRRKMQQCLYLRGIATVFRAFISPQIASVGYHPRRFLEASDGGGSDSASFMSSSSFYFIERPSHKDAKASAKTPLRARGKPRGGNGMSLMKKRQHRSNHTREEIAEIAAAAFDSEDVSQQLHAAVAPLPHSLPAQQSEQPLQEPSQPQPGINVPSMWQTYLRAFYRHQLDKEQQTAVPLTKAHVKTLILDMWLEFLKADHLQLENACLWTIAPFVCDYFLSRYDSPTLVGSWLYSFVEGLLAYPEDPRIAFFSTACGLTPSSSLAPGYDVFLYYLHALGHIFFGHMKIFKAENRLEETDDGGCPVQVRHVVATAKILFGFTFTTIEMGALQHELEVLPAATSSTQSSIPTDGTQPDDEQLQQQVEDSKLVELDDVMAVFLAKWSAMNQQADERYRHAFEAVDTGSNRIGLDQFIQIVTSVTNSRISPRECRLVFGDVGHEFLDLDTLLRVTRAYQLRLFNIHLPEVSLQEQELQDLRLSVGRTNISSVAREVEDLVHCWRSVRGDLMYQLDASHQSKATKALLRKQNALIERLLNDIQQAQQMTSQANGDLTATLTRAWQEIRACVKMLHAAKLTQHYLSRLFLQFSLVKWVRQARKRAIEDERRRTLEQLTS</sequence>
<evidence type="ECO:0000313" key="4">
    <source>
        <dbReference type="Proteomes" id="UP000019132"/>
    </source>
</evidence>
<dbReference type="InParanoid" id="K3W841"/>
<dbReference type="STRING" id="431595.K3W841"/>
<feature type="region of interest" description="Disordered" evidence="2">
    <location>
        <begin position="446"/>
        <end position="465"/>
    </location>
</feature>
<dbReference type="EnsemblProtists" id="PYU1_T001132">
    <property type="protein sequence ID" value="PYU1_T001132"/>
    <property type="gene ID" value="PYU1_G001132"/>
</dbReference>
<feature type="region of interest" description="Disordered" evidence="2">
    <location>
        <begin position="27"/>
        <end position="66"/>
    </location>
</feature>
<dbReference type="eggNOG" id="ENOG502RY3E">
    <property type="taxonomic scope" value="Eukaryota"/>
</dbReference>
<dbReference type="VEuPathDB" id="FungiDB:PYU1_G001132"/>
<protein>
    <submittedName>
        <fullName evidence="3">Uncharacterized protein</fullName>
    </submittedName>
</protein>
<dbReference type="HOGENOM" id="CLU_000509_0_0_1"/>
<reference evidence="4" key="1">
    <citation type="journal article" date="2010" name="Genome Biol.">
        <title>Genome sequence of the necrotrophic plant pathogen Pythium ultimum reveals original pathogenicity mechanisms and effector repertoire.</title>
        <authorList>
            <person name="Levesque C.A."/>
            <person name="Brouwer H."/>
            <person name="Cano L."/>
            <person name="Hamilton J.P."/>
            <person name="Holt C."/>
            <person name="Huitema E."/>
            <person name="Raffaele S."/>
            <person name="Robideau G.P."/>
            <person name="Thines M."/>
            <person name="Win J."/>
            <person name="Zerillo M.M."/>
            <person name="Beakes G.W."/>
            <person name="Boore J.L."/>
            <person name="Busam D."/>
            <person name="Dumas B."/>
            <person name="Ferriera S."/>
            <person name="Fuerstenberg S.I."/>
            <person name="Gachon C.M."/>
            <person name="Gaulin E."/>
            <person name="Govers F."/>
            <person name="Grenville-Briggs L."/>
            <person name="Horner N."/>
            <person name="Hostetler J."/>
            <person name="Jiang R.H."/>
            <person name="Johnson J."/>
            <person name="Krajaejun T."/>
            <person name="Lin H."/>
            <person name="Meijer H.J."/>
            <person name="Moore B."/>
            <person name="Morris P."/>
            <person name="Phuntmart V."/>
            <person name="Puiu D."/>
            <person name="Shetty J."/>
            <person name="Stajich J.E."/>
            <person name="Tripathy S."/>
            <person name="Wawra S."/>
            <person name="van West P."/>
            <person name="Whitty B.R."/>
            <person name="Coutinho P.M."/>
            <person name="Henrissat B."/>
            <person name="Martin F."/>
            <person name="Thomas P.D."/>
            <person name="Tyler B.M."/>
            <person name="De Vries R.P."/>
            <person name="Kamoun S."/>
            <person name="Yandell M."/>
            <person name="Tisserat N."/>
            <person name="Buell C.R."/>
        </authorList>
    </citation>
    <scope>NUCLEOTIDE SEQUENCE</scope>
    <source>
        <strain evidence="4">DAOM:BR144</strain>
    </source>
</reference>
<evidence type="ECO:0000256" key="2">
    <source>
        <dbReference type="SAM" id="MobiDB-lite"/>
    </source>
</evidence>
<feature type="region of interest" description="Disordered" evidence="2">
    <location>
        <begin position="341"/>
        <end position="361"/>
    </location>
</feature>
<reference evidence="4" key="2">
    <citation type="submission" date="2010-04" db="EMBL/GenBank/DDBJ databases">
        <authorList>
            <person name="Buell R."/>
            <person name="Hamilton J."/>
            <person name="Hostetler J."/>
        </authorList>
    </citation>
    <scope>NUCLEOTIDE SEQUENCE [LARGE SCALE GENOMIC DNA]</scope>
    <source>
        <strain evidence="4">DAOM:BR144</strain>
    </source>
</reference>
<feature type="compositionally biased region" description="Basic residues" evidence="2">
    <location>
        <begin position="383"/>
        <end position="394"/>
    </location>
</feature>
<feature type="region of interest" description="Disordered" evidence="2">
    <location>
        <begin position="1266"/>
        <end position="1285"/>
    </location>
</feature>
<feature type="region of interest" description="Disordered" evidence="2">
    <location>
        <begin position="990"/>
        <end position="1025"/>
    </location>
</feature>
<evidence type="ECO:0000256" key="1">
    <source>
        <dbReference type="SAM" id="Coils"/>
    </source>
</evidence>
<feature type="compositionally biased region" description="Polar residues" evidence="2">
    <location>
        <begin position="1266"/>
        <end position="1278"/>
    </location>
</feature>
<feature type="coiled-coil region" evidence="1">
    <location>
        <begin position="180"/>
        <end position="207"/>
    </location>
</feature>
<organism evidence="3 4">
    <name type="scientific">Globisporangium ultimum (strain ATCC 200006 / CBS 805.95 / DAOM BR144)</name>
    <name type="common">Pythium ultimum</name>
    <dbReference type="NCBI Taxonomy" id="431595"/>
    <lineage>
        <taxon>Eukaryota</taxon>
        <taxon>Sar</taxon>
        <taxon>Stramenopiles</taxon>
        <taxon>Oomycota</taxon>
        <taxon>Peronosporomycetes</taxon>
        <taxon>Pythiales</taxon>
        <taxon>Pythiaceae</taxon>
        <taxon>Globisporangium</taxon>
    </lineage>
</organism>
<name>K3W841_GLOUD</name>
<proteinExistence type="predicted"/>
<feature type="coiled-coil region" evidence="1">
    <location>
        <begin position="1448"/>
        <end position="1475"/>
    </location>
</feature>
<keyword evidence="1" id="KW-0175">Coiled coil</keyword>
<evidence type="ECO:0000313" key="3">
    <source>
        <dbReference type="EnsemblProtists" id="PYU1_T001132"/>
    </source>
</evidence>
<accession>K3W841</accession>
<feature type="region of interest" description="Disordered" evidence="2">
    <location>
        <begin position="381"/>
        <end position="416"/>
    </location>
</feature>
<keyword evidence="4" id="KW-1185">Reference proteome</keyword>